<proteinExistence type="inferred from homology"/>
<dbReference type="Proteomes" id="UP000623681">
    <property type="component" value="Unassembled WGS sequence"/>
</dbReference>
<dbReference type="GO" id="GO:0022857">
    <property type="term" value="F:transmembrane transporter activity"/>
    <property type="evidence" value="ECO:0007669"/>
    <property type="project" value="TreeGrafter"/>
</dbReference>
<dbReference type="Pfam" id="PF02687">
    <property type="entry name" value="FtsX"/>
    <property type="match status" value="1"/>
</dbReference>
<sequence length="368" mass="41546">MNIFKYFSNNIGSLISIIISVALGVASVYLIFGIGGNFIKIIDRLSVEPIRNQSFYYDSSEHDSKLYIDKMYTELTNSDSVDYLFKGELNNSSMRTILGSIGSRVFGVSSQDLIKIIKAKDYEISEGRMPVNNDEIILNEDYAKANGYKVGEFIGNDVDDYESLTGKKKVTGFIKSNEIINYYINNDIKEDARNTGYIVIFNNEDGLNKIVEKYKNNIQAIDEKTYSGFVNSFNNSFKGLGIFIMIFFIILEWIVLGNLFYINMLSRKEELALMNALGRSKSSIILNLLKENFLVVVCAFILGAILGLFGTVVINEVYLKAHGQGIDIVNGRHLFYSSLLPIILGLTVIVPIKRFFRKVDLIEILEGR</sequence>
<dbReference type="RefSeq" id="WP_202766895.1">
    <property type="nucleotide sequence ID" value="NZ_JAESWA010000020.1"/>
</dbReference>
<evidence type="ECO:0000256" key="5">
    <source>
        <dbReference type="ARBA" id="ARBA00023136"/>
    </source>
</evidence>
<accession>A0A937K2K0</accession>
<feature type="domain" description="ABC3 transporter permease C-terminal" evidence="8">
    <location>
        <begin position="242"/>
        <end position="357"/>
    </location>
</feature>
<evidence type="ECO:0000256" key="1">
    <source>
        <dbReference type="ARBA" id="ARBA00004651"/>
    </source>
</evidence>
<evidence type="ECO:0000313" key="10">
    <source>
        <dbReference type="Proteomes" id="UP000623681"/>
    </source>
</evidence>
<comment type="caution">
    <text evidence="9">The sequence shown here is derived from an EMBL/GenBank/DDBJ whole genome shotgun (WGS) entry which is preliminary data.</text>
</comment>
<dbReference type="AlphaFoldDB" id="A0A937K2K0"/>
<dbReference type="InterPro" id="IPR050250">
    <property type="entry name" value="Macrolide_Exporter_MacB"/>
</dbReference>
<dbReference type="GO" id="GO:0005886">
    <property type="term" value="C:plasma membrane"/>
    <property type="evidence" value="ECO:0007669"/>
    <property type="project" value="UniProtKB-SubCell"/>
</dbReference>
<feature type="transmembrane region" description="Helical" evidence="7">
    <location>
        <begin position="240"/>
        <end position="261"/>
    </location>
</feature>
<evidence type="ECO:0000313" key="9">
    <source>
        <dbReference type="EMBL" id="MBL4931511.1"/>
    </source>
</evidence>
<feature type="transmembrane region" description="Helical" evidence="7">
    <location>
        <begin position="12"/>
        <end position="32"/>
    </location>
</feature>
<dbReference type="EMBL" id="JAESWA010000020">
    <property type="protein sequence ID" value="MBL4931511.1"/>
    <property type="molecule type" value="Genomic_DNA"/>
</dbReference>
<dbReference type="PANTHER" id="PTHR30572:SF4">
    <property type="entry name" value="ABC TRANSPORTER PERMEASE YTRF"/>
    <property type="match status" value="1"/>
</dbReference>
<name>A0A937K2K0_9CLOT</name>
<evidence type="ECO:0000256" key="6">
    <source>
        <dbReference type="ARBA" id="ARBA00038076"/>
    </source>
</evidence>
<keyword evidence="2" id="KW-1003">Cell membrane</keyword>
<evidence type="ECO:0000256" key="3">
    <source>
        <dbReference type="ARBA" id="ARBA00022692"/>
    </source>
</evidence>
<comment type="subcellular location">
    <subcellularLocation>
        <location evidence="1">Cell membrane</location>
        <topology evidence="1">Multi-pass membrane protein</topology>
    </subcellularLocation>
</comment>
<reference evidence="9" key="1">
    <citation type="submission" date="2021-01" db="EMBL/GenBank/DDBJ databases">
        <title>Genome public.</title>
        <authorList>
            <person name="Liu C."/>
            <person name="Sun Q."/>
        </authorList>
    </citation>
    <scope>NUCLEOTIDE SEQUENCE</scope>
    <source>
        <strain evidence="9">YIM B02565</strain>
    </source>
</reference>
<evidence type="ECO:0000256" key="2">
    <source>
        <dbReference type="ARBA" id="ARBA00022475"/>
    </source>
</evidence>
<protein>
    <submittedName>
        <fullName evidence="9">ABC transporter permease</fullName>
    </submittedName>
</protein>
<keyword evidence="4 7" id="KW-1133">Transmembrane helix</keyword>
<keyword evidence="3 7" id="KW-0812">Transmembrane</keyword>
<keyword evidence="10" id="KW-1185">Reference proteome</keyword>
<feature type="transmembrane region" description="Helical" evidence="7">
    <location>
        <begin position="334"/>
        <end position="352"/>
    </location>
</feature>
<evidence type="ECO:0000256" key="7">
    <source>
        <dbReference type="SAM" id="Phobius"/>
    </source>
</evidence>
<feature type="transmembrane region" description="Helical" evidence="7">
    <location>
        <begin position="293"/>
        <end position="314"/>
    </location>
</feature>
<keyword evidence="5 7" id="KW-0472">Membrane</keyword>
<dbReference type="PANTHER" id="PTHR30572">
    <property type="entry name" value="MEMBRANE COMPONENT OF TRANSPORTER-RELATED"/>
    <property type="match status" value="1"/>
</dbReference>
<evidence type="ECO:0000259" key="8">
    <source>
        <dbReference type="Pfam" id="PF02687"/>
    </source>
</evidence>
<organism evidence="9 10">
    <name type="scientific">Clostridium paridis</name>
    <dbReference type="NCBI Taxonomy" id="2803863"/>
    <lineage>
        <taxon>Bacteria</taxon>
        <taxon>Bacillati</taxon>
        <taxon>Bacillota</taxon>
        <taxon>Clostridia</taxon>
        <taxon>Eubacteriales</taxon>
        <taxon>Clostridiaceae</taxon>
        <taxon>Clostridium</taxon>
    </lineage>
</organism>
<dbReference type="InterPro" id="IPR003838">
    <property type="entry name" value="ABC3_permease_C"/>
</dbReference>
<comment type="similarity">
    <text evidence="6">Belongs to the ABC-4 integral membrane protein family.</text>
</comment>
<evidence type="ECO:0000256" key="4">
    <source>
        <dbReference type="ARBA" id="ARBA00022989"/>
    </source>
</evidence>
<gene>
    <name evidence="9" type="ORF">JK634_06820</name>
</gene>